<dbReference type="InterPro" id="IPR036366">
    <property type="entry name" value="PGBDSf"/>
</dbReference>
<accession>A0ABV3ET39</accession>
<feature type="region of interest" description="Disordered" evidence="1">
    <location>
        <begin position="90"/>
        <end position="149"/>
    </location>
</feature>
<feature type="domain" description="HTH cro/C1-type" evidence="3">
    <location>
        <begin position="21"/>
        <end position="76"/>
    </location>
</feature>
<dbReference type="InterPro" id="IPR001387">
    <property type="entry name" value="Cro/C1-type_HTH"/>
</dbReference>
<keyword evidence="2" id="KW-0472">Membrane</keyword>
<protein>
    <submittedName>
        <fullName evidence="4">Peptidoglycan-binding protein</fullName>
    </submittedName>
</protein>
<evidence type="ECO:0000313" key="4">
    <source>
        <dbReference type="EMBL" id="MEU9579296.1"/>
    </source>
</evidence>
<dbReference type="SUPFAM" id="SSF47090">
    <property type="entry name" value="PGBD-like"/>
    <property type="match status" value="1"/>
</dbReference>
<dbReference type="Pfam" id="PF01471">
    <property type="entry name" value="PG_binding_1"/>
    <property type="match status" value="1"/>
</dbReference>
<gene>
    <name evidence="4" type="ORF">AB0D95_18850</name>
</gene>
<keyword evidence="5" id="KW-1185">Reference proteome</keyword>
<dbReference type="EMBL" id="JBEZNA010000044">
    <property type="protein sequence ID" value="MEU9579296.1"/>
    <property type="molecule type" value="Genomic_DNA"/>
</dbReference>
<dbReference type="InterPro" id="IPR036365">
    <property type="entry name" value="PGBD-like_sf"/>
</dbReference>
<reference evidence="4 5" key="1">
    <citation type="submission" date="2024-06" db="EMBL/GenBank/DDBJ databases">
        <title>The Natural Products Discovery Center: Release of the First 8490 Sequenced Strains for Exploring Actinobacteria Biosynthetic Diversity.</title>
        <authorList>
            <person name="Kalkreuter E."/>
            <person name="Kautsar S.A."/>
            <person name="Yang D."/>
            <person name="Bader C.D."/>
            <person name="Teijaro C.N."/>
            <person name="Fluegel L."/>
            <person name="Davis C.M."/>
            <person name="Simpson J.R."/>
            <person name="Lauterbach L."/>
            <person name="Steele A.D."/>
            <person name="Gui C."/>
            <person name="Meng S."/>
            <person name="Li G."/>
            <person name="Viehrig K."/>
            <person name="Ye F."/>
            <person name="Su P."/>
            <person name="Kiefer A.F."/>
            <person name="Nichols A."/>
            <person name="Cepeda A.J."/>
            <person name="Yan W."/>
            <person name="Fan B."/>
            <person name="Jiang Y."/>
            <person name="Adhikari A."/>
            <person name="Zheng C.-J."/>
            <person name="Schuster L."/>
            <person name="Cowan T.M."/>
            <person name="Smanski M.J."/>
            <person name="Chevrette M.G."/>
            <person name="De Carvalho L.P.S."/>
            <person name="Shen B."/>
        </authorList>
    </citation>
    <scope>NUCLEOTIDE SEQUENCE [LARGE SCALE GENOMIC DNA]</scope>
    <source>
        <strain evidence="4 5">NPDC048117</strain>
    </source>
</reference>
<dbReference type="Proteomes" id="UP001551584">
    <property type="component" value="Unassembled WGS sequence"/>
</dbReference>
<sequence length="300" mass="31181">MPRWKELPAELDARARHLVVRLRRLKDHSGLSTAQLASRTGYSAKSWERYLNGRSLPPVEAVSALARIGGEDPVRLLALHELAAEGWATGRPGGHPVPAPHLVPGPAPVPAPPPAPAPSPAPASPPAREPASSPEPTAGTAAATASAWRKPLRGRHPRVVLLLGVVPALAVVASVLLLAVRLTDSSGGDGKAAAPAAEATAAASWAAAEYTCRPERIDGLTYAGNSRTMVTVVAYGHAGPEVAEAQCLLREAGLDPGDLDGIFGPLTQRAVQRAQRRAELPADGIVGPHTWKALRSMARG</sequence>
<feature type="transmembrane region" description="Helical" evidence="2">
    <location>
        <begin position="159"/>
        <end position="180"/>
    </location>
</feature>
<dbReference type="Gene3D" id="1.10.260.40">
    <property type="entry name" value="lambda repressor-like DNA-binding domains"/>
    <property type="match status" value="1"/>
</dbReference>
<dbReference type="SUPFAM" id="SSF47413">
    <property type="entry name" value="lambda repressor-like DNA-binding domains"/>
    <property type="match status" value="1"/>
</dbReference>
<feature type="compositionally biased region" description="Low complexity" evidence="1">
    <location>
        <begin position="129"/>
        <end position="147"/>
    </location>
</feature>
<evidence type="ECO:0000259" key="3">
    <source>
        <dbReference type="SMART" id="SM00530"/>
    </source>
</evidence>
<dbReference type="RefSeq" id="WP_359274053.1">
    <property type="nucleotide sequence ID" value="NZ_JBEZNA010000044.1"/>
</dbReference>
<comment type="caution">
    <text evidence="4">The sequence shown here is derived from an EMBL/GenBank/DDBJ whole genome shotgun (WGS) entry which is preliminary data.</text>
</comment>
<dbReference type="CDD" id="cd00093">
    <property type="entry name" value="HTH_XRE"/>
    <property type="match status" value="1"/>
</dbReference>
<organism evidence="4 5">
    <name type="scientific">Streptomyces chilikensis</name>
    <dbReference type="NCBI Taxonomy" id="1194079"/>
    <lineage>
        <taxon>Bacteria</taxon>
        <taxon>Bacillati</taxon>
        <taxon>Actinomycetota</taxon>
        <taxon>Actinomycetes</taxon>
        <taxon>Kitasatosporales</taxon>
        <taxon>Streptomycetaceae</taxon>
        <taxon>Streptomyces</taxon>
    </lineage>
</organism>
<evidence type="ECO:0000313" key="5">
    <source>
        <dbReference type="Proteomes" id="UP001551584"/>
    </source>
</evidence>
<dbReference type="InterPro" id="IPR002477">
    <property type="entry name" value="Peptidoglycan-bd-like"/>
</dbReference>
<dbReference type="Pfam" id="PF13560">
    <property type="entry name" value="HTH_31"/>
    <property type="match status" value="1"/>
</dbReference>
<evidence type="ECO:0000256" key="1">
    <source>
        <dbReference type="SAM" id="MobiDB-lite"/>
    </source>
</evidence>
<name>A0ABV3ET39_9ACTN</name>
<evidence type="ECO:0000256" key="2">
    <source>
        <dbReference type="SAM" id="Phobius"/>
    </source>
</evidence>
<dbReference type="SMART" id="SM00530">
    <property type="entry name" value="HTH_XRE"/>
    <property type="match status" value="1"/>
</dbReference>
<keyword evidence="2" id="KW-0812">Transmembrane</keyword>
<feature type="compositionally biased region" description="Pro residues" evidence="1">
    <location>
        <begin position="95"/>
        <end position="128"/>
    </location>
</feature>
<keyword evidence="2" id="KW-1133">Transmembrane helix</keyword>
<dbReference type="Gene3D" id="1.10.101.10">
    <property type="entry name" value="PGBD-like superfamily/PGBD"/>
    <property type="match status" value="1"/>
</dbReference>
<dbReference type="InterPro" id="IPR010982">
    <property type="entry name" value="Lambda_DNA-bd_dom_sf"/>
</dbReference>
<proteinExistence type="predicted"/>